<reference evidence="5 6" key="1">
    <citation type="submission" date="2019-02" db="EMBL/GenBank/DDBJ databases">
        <title>Deep-cultivation of Planctomycetes and their phenomic and genomic characterization uncovers novel biology.</title>
        <authorList>
            <person name="Wiegand S."/>
            <person name="Jogler M."/>
            <person name="Boedeker C."/>
            <person name="Pinto D."/>
            <person name="Vollmers J."/>
            <person name="Rivas-Marin E."/>
            <person name="Kohn T."/>
            <person name="Peeters S.H."/>
            <person name="Heuer A."/>
            <person name="Rast P."/>
            <person name="Oberbeckmann S."/>
            <person name="Bunk B."/>
            <person name="Jeske O."/>
            <person name="Meyerdierks A."/>
            <person name="Storesund J.E."/>
            <person name="Kallscheuer N."/>
            <person name="Luecker S."/>
            <person name="Lage O.M."/>
            <person name="Pohl T."/>
            <person name="Merkel B.J."/>
            <person name="Hornburger P."/>
            <person name="Mueller R.-W."/>
            <person name="Bruemmer F."/>
            <person name="Labrenz M."/>
            <person name="Spormann A.M."/>
            <person name="Op den Camp H."/>
            <person name="Overmann J."/>
            <person name="Amann R."/>
            <person name="Jetten M.S.M."/>
            <person name="Mascher T."/>
            <person name="Medema M.H."/>
            <person name="Devos D.P."/>
            <person name="Kaster A.-K."/>
            <person name="Ovreas L."/>
            <person name="Rohde M."/>
            <person name="Galperin M.Y."/>
            <person name="Jogler C."/>
        </authorList>
    </citation>
    <scope>NUCLEOTIDE SEQUENCE [LARGE SCALE GENOMIC DNA]</scope>
    <source>
        <strain evidence="5 6">Pla163</strain>
    </source>
</reference>
<dbReference type="InterPro" id="IPR017476">
    <property type="entry name" value="UDP-Glc/GDP-Man"/>
</dbReference>
<dbReference type="EC" id="1.1.1.136" evidence="5"/>
<keyword evidence="2" id="KW-0520">NAD</keyword>
<dbReference type="Gene3D" id="3.40.50.720">
    <property type="entry name" value="NAD(P)-binding Rossmann-like Domain"/>
    <property type="match status" value="2"/>
</dbReference>
<dbReference type="Proteomes" id="UP000319342">
    <property type="component" value="Chromosome"/>
</dbReference>
<evidence type="ECO:0000259" key="4">
    <source>
        <dbReference type="SMART" id="SM00984"/>
    </source>
</evidence>
<dbReference type="InterPro" id="IPR036291">
    <property type="entry name" value="NAD(P)-bd_dom_sf"/>
</dbReference>
<dbReference type="PIRSF" id="PIRSF500136">
    <property type="entry name" value="UDP_ManNAc_DH"/>
    <property type="match status" value="1"/>
</dbReference>
<dbReference type="EMBL" id="CP036290">
    <property type="protein sequence ID" value="QDU85240.1"/>
    <property type="molecule type" value="Genomic_DNA"/>
</dbReference>
<dbReference type="InterPro" id="IPR014026">
    <property type="entry name" value="UDP-Glc/GDP-Man_DH_dimer"/>
</dbReference>
<keyword evidence="6" id="KW-1185">Reference proteome</keyword>
<dbReference type="InterPro" id="IPR001732">
    <property type="entry name" value="UDP-Glc/GDP-Man_DH_N"/>
</dbReference>
<dbReference type="PIRSF" id="PIRSF000124">
    <property type="entry name" value="UDPglc_GDPman_dh"/>
    <property type="match status" value="1"/>
</dbReference>
<dbReference type="GO" id="GO:0047004">
    <property type="term" value="F:UDP-N-acetylglucosamine 6-dehydrogenase activity"/>
    <property type="evidence" value="ECO:0007669"/>
    <property type="project" value="UniProtKB-EC"/>
</dbReference>
<dbReference type="InterPro" id="IPR028359">
    <property type="entry name" value="UDP_ManNAc/GlcNAc_DH"/>
</dbReference>
<dbReference type="GO" id="GO:0051287">
    <property type="term" value="F:NAD binding"/>
    <property type="evidence" value="ECO:0007669"/>
    <property type="project" value="InterPro"/>
</dbReference>
<dbReference type="SMART" id="SM00984">
    <property type="entry name" value="UDPG_MGDP_dh_C"/>
    <property type="match status" value="1"/>
</dbReference>
<dbReference type="NCBIfam" id="TIGR03026">
    <property type="entry name" value="NDP-sugDHase"/>
    <property type="match status" value="1"/>
</dbReference>
<dbReference type="InterPro" id="IPR036220">
    <property type="entry name" value="UDP-Glc/GDP-Man_DH_C_sf"/>
</dbReference>
<evidence type="ECO:0000256" key="3">
    <source>
        <dbReference type="PIRNR" id="PIRNR000124"/>
    </source>
</evidence>
<dbReference type="PANTHER" id="PTHR43491:SF1">
    <property type="entry name" value="UDP-N-ACETYL-D-MANNOSAMINE DEHYDROGENASE"/>
    <property type="match status" value="1"/>
</dbReference>
<dbReference type="RefSeq" id="WP_419185840.1">
    <property type="nucleotide sequence ID" value="NZ_CP036290.1"/>
</dbReference>
<dbReference type="Pfam" id="PF03720">
    <property type="entry name" value="UDPG_MGDP_dh_C"/>
    <property type="match status" value="1"/>
</dbReference>
<evidence type="ECO:0000256" key="2">
    <source>
        <dbReference type="ARBA" id="ARBA00023027"/>
    </source>
</evidence>
<dbReference type="PANTHER" id="PTHR43491">
    <property type="entry name" value="UDP-N-ACETYL-D-MANNOSAMINE DEHYDROGENASE"/>
    <property type="match status" value="1"/>
</dbReference>
<dbReference type="GO" id="GO:0000271">
    <property type="term" value="P:polysaccharide biosynthetic process"/>
    <property type="evidence" value="ECO:0007669"/>
    <property type="project" value="InterPro"/>
</dbReference>
<dbReference type="Pfam" id="PF00984">
    <property type="entry name" value="UDPG_MGDP_dh"/>
    <property type="match status" value="1"/>
</dbReference>
<dbReference type="SUPFAM" id="SSF52413">
    <property type="entry name" value="UDP-glucose/GDP-mannose dehydrogenase C-terminal domain"/>
    <property type="match status" value="1"/>
</dbReference>
<dbReference type="Pfam" id="PF03721">
    <property type="entry name" value="UDPG_MGDP_dh_N"/>
    <property type="match status" value="1"/>
</dbReference>
<evidence type="ECO:0000256" key="1">
    <source>
        <dbReference type="ARBA" id="ARBA00023002"/>
    </source>
</evidence>
<keyword evidence="1 5" id="KW-0560">Oxidoreductase</keyword>
<name>A0A518D199_9BACT</name>
<dbReference type="InterPro" id="IPR014027">
    <property type="entry name" value="UDP-Glc/GDP-Man_DH_C"/>
</dbReference>
<dbReference type="SUPFAM" id="SSF48179">
    <property type="entry name" value="6-phosphogluconate dehydrogenase C-terminal domain-like"/>
    <property type="match status" value="1"/>
</dbReference>
<dbReference type="AlphaFoldDB" id="A0A518D199"/>
<organism evidence="5 6">
    <name type="scientific">Rohdeia mirabilis</name>
    <dbReference type="NCBI Taxonomy" id="2528008"/>
    <lineage>
        <taxon>Bacteria</taxon>
        <taxon>Pseudomonadati</taxon>
        <taxon>Planctomycetota</taxon>
        <taxon>Planctomycetia</taxon>
        <taxon>Planctomycetia incertae sedis</taxon>
        <taxon>Rohdeia</taxon>
    </lineage>
</organism>
<accession>A0A518D199</accession>
<dbReference type="InterPro" id="IPR008927">
    <property type="entry name" value="6-PGluconate_DH-like_C_sf"/>
</dbReference>
<evidence type="ECO:0000313" key="6">
    <source>
        <dbReference type="Proteomes" id="UP000319342"/>
    </source>
</evidence>
<sequence>MAARSLGGTRMDHGTHTERPAIGVVGLGMTGLPLAGAFRDAGRRVLGFEADPARRAAVEAGDGDALGVPAERWFGPSGAQRSDGRGSFDVATDLERVAECEALFLCLPTPLDADGAPDLSAIESAAHGLAPHLAPNALVVLCSTTWPGTTEQRLVPWLHEAGPRRLGRDLCVAYSPEREDPGSGRRTRELPRLVGGMDAVSLERARAVLAEALDTVHPVESCATAESAKLLENVFRAVNIALVNEFKQVLDAQGIDVWPVVRAAATKPYGFMPFEPGPGLGGHCIPVDPEYLTWAARRAGVPATLVELALDVNRDLPRRVVSKLSQALDLRGSQLEGARVLVLGAAYKPGVADTRESPGLRIMELCESAGARTDYADPWVPRLDGDVPHALSGRRSIDLATADVADYDAVVLAVHHPGVDLAPVAASARLIVDTRDGFRGFDLPPERLVRA</sequence>
<feature type="domain" description="UDP-glucose/GDP-mannose dehydrogenase C-terminal" evidence="4">
    <location>
        <begin position="341"/>
        <end position="440"/>
    </location>
</feature>
<protein>
    <submittedName>
        <fullName evidence="5">UDP-N-acetyl-D-glucosamine 6-dehydrogenase</fullName>
        <ecNumber evidence="5">1.1.1.136</ecNumber>
    </submittedName>
</protein>
<comment type="similarity">
    <text evidence="3">Belongs to the UDP-glucose/GDP-mannose dehydrogenase family.</text>
</comment>
<gene>
    <name evidence="5" type="primary">wbpA</name>
    <name evidence="5" type="ORF">Pla163_23680</name>
</gene>
<proteinExistence type="inferred from homology"/>
<evidence type="ECO:0000313" key="5">
    <source>
        <dbReference type="EMBL" id="QDU85240.1"/>
    </source>
</evidence>
<dbReference type="GO" id="GO:0016628">
    <property type="term" value="F:oxidoreductase activity, acting on the CH-CH group of donors, NAD or NADP as acceptor"/>
    <property type="evidence" value="ECO:0007669"/>
    <property type="project" value="InterPro"/>
</dbReference>
<dbReference type="SUPFAM" id="SSF51735">
    <property type="entry name" value="NAD(P)-binding Rossmann-fold domains"/>
    <property type="match status" value="1"/>
</dbReference>